<name>A0A2W0H5U6_9BACI</name>
<dbReference type="RefSeq" id="WP_110516070.1">
    <property type="nucleotide sequence ID" value="NZ_PDOF01000001.1"/>
</dbReference>
<dbReference type="OrthoDB" id="2936806at2"/>
<evidence type="ECO:0000313" key="4">
    <source>
        <dbReference type="Proteomes" id="UP000248066"/>
    </source>
</evidence>
<feature type="region of interest" description="Disordered" evidence="1">
    <location>
        <begin position="62"/>
        <end position="88"/>
    </location>
</feature>
<dbReference type="EMBL" id="PDOF01000001">
    <property type="protein sequence ID" value="PYZ97214.1"/>
    <property type="molecule type" value="Genomic_DNA"/>
</dbReference>
<accession>A0A2W0H5U6</accession>
<dbReference type="AlphaFoldDB" id="A0A2W0H5U6"/>
<keyword evidence="2" id="KW-0472">Membrane</keyword>
<sequence>MKSSRLFLCILLAFLIVYLALPRLPFSETGGLGAWFAYAWIAFALLVLGGNVYGWLVERDKENQQEQERNRETKAGSNRGRKKVRETY</sequence>
<feature type="transmembrane region" description="Helical" evidence="2">
    <location>
        <begin position="32"/>
        <end position="56"/>
    </location>
</feature>
<evidence type="ECO:0000313" key="3">
    <source>
        <dbReference type="EMBL" id="PYZ97214.1"/>
    </source>
</evidence>
<reference evidence="3 4" key="1">
    <citation type="submission" date="2017-10" db="EMBL/GenBank/DDBJ databases">
        <title>Bacillus sp. nov., a halophilic bacterium isolated from a Yangshapao Lake.</title>
        <authorList>
            <person name="Wang H."/>
        </authorList>
    </citation>
    <scope>NUCLEOTIDE SEQUENCE [LARGE SCALE GENOMIC DNA]</scope>
    <source>
        <strain evidence="3 4">YSP-3</strain>
    </source>
</reference>
<organism evidence="3 4">
    <name type="scientific">Alteribacter lacisalsi</name>
    <dbReference type="NCBI Taxonomy" id="2045244"/>
    <lineage>
        <taxon>Bacteria</taxon>
        <taxon>Bacillati</taxon>
        <taxon>Bacillota</taxon>
        <taxon>Bacilli</taxon>
        <taxon>Bacillales</taxon>
        <taxon>Bacillaceae</taxon>
        <taxon>Alteribacter</taxon>
    </lineage>
</organism>
<feature type="compositionally biased region" description="Basic and acidic residues" evidence="1">
    <location>
        <begin position="62"/>
        <end position="74"/>
    </location>
</feature>
<feature type="compositionally biased region" description="Basic residues" evidence="1">
    <location>
        <begin position="79"/>
        <end position="88"/>
    </location>
</feature>
<protein>
    <submittedName>
        <fullName evidence="3">Uncharacterized protein</fullName>
    </submittedName>
</protein>
<gene>
    <name evidence="3" type="ORF">CR205_01015</name>
</gene>
<dbReference type="Proteomes" id="UP000248066">
    <property type="component" value="Unassembled WGS sequence"/>
</dbReference>
<keyword evidence="4" id="KW-1185">Reference proteome</keyword>
<keyword evidence="2" id="KW-0812">Transmembrane</keyword>
<evidence type="ECO:0000256" key="1">
    <source>
        <dbReference type="SAM" id="MobiDB-lite"/>
    </source>
</evidence>
<comment type="caution">
    <text evidence="3">The sequence shown here is derived from an EMBL/GenBank/DDBJ whole genome shotgun (WGS) entry which is preliminary data.</text>
</comment>
<proteinExistence type="predicted"/>
<evidence type="ECO:0000256" key="2">
    <source>
        <dbReference type="SAM" id="Phobius"/>
    </source>
</evidence>
<keyword evidence="2" id="KW-1133">Transmembrane helix</keyword>